<evidence type="ECO:0000259" key="1">
    <source>
        <dbReference type="Pfam" id="PF00646"/>
    </source>
</evidence>
<proteinExistence type="predicted"/>
<feature type="domain" description="F-box" evidence="1">
    <location>
        <begin position="24"/>
        <end position="56"/>
    </location>
</feature>
<organism evidence="3 4">
    <name type="scientific">Stephania yunnanensis</name>
    <dbReference type="NCBI Taxonomy" id="152371"/>
    <lineage>
        <taxon>Eukaryota</taxon>
        <taxon>Viridiplantae</taxon>
        <taxon>Streptophyta</taxon>
        <taxon>Embryophyta</taxon>
        <taxon>Tracheophyta</taxon>
        <taxon>Spermatophyta</taxon>
        <taxon>Magnoliopsida</taxon>
        <taxon>Ranunculales</taxon>
        <taxon>Menispermaceae</taxon>
        <taxon>Menispermoideae</taxon>
        <taxon>Cissampelideae</taxon>
        <taxon>Stephania</taxon>
    </lineage>
</organism>
<dbReference type="PANTHER" id="PTHR31672">
    <property type="entry name" value="BNACNNG10540D PROTEIN"/>
    <property type="match status" value="1"/>
</dbReference>
<accession>A0AAP0I3Q1</accession>
<protein>
    <recommendedName>
        <fullName evidence="5">F-box domain-containing protein</fullName>
    </recommendedName>
</protein>
<dbReference type="Pfam" id="PF07734">
    <property type="entry name" value="FBA_1"/>
    <property type="match status" value="1"/>
</dbReference>
<evidence type="ECO:0000313" key="4">
    <source>
        <dbReference type="Proteomes" id="UP001420932"/>
    </source>
</evidence>
<comment type="caution">
    <text evidence="3">The sequence shown here is derived from an EMBL/GenBank/DDBJ whole genome shotgun (WGS) entry which is preliminary data.</text>
</comment>
<dbReference type="InterPro" id="IPR050796">
    <property type="entry name" value="SCF_F-box_component"/>
</dbReference>
<dbReference type="Proteomes" id="UP001420932">
    <property type="component" value="Unassembled WGS sequence"/>
</dbReference>
<sequence>MVDSSKNIDESSVVLRGNIDEELIVHNILPRLPINKIFQFKLVCKNWRDLISQDSFSAIYNSVSNPMNCYCHSSSSFYYLFDVNRVISSDDDGQNRFKLPQHLGVFLKGIPSIRGSTNGLIYGLCFHGAGEEIFVCNPITKQVVYVDKPKDLCTLALAYDPHNANGFGGFKIVGVFSYIDRGEKRYWFEVYSSKTGEWRALNAPKLKAPPPSFGFSLLSSFGFSGESSSAYNKGKVYYSYMENIIWFDVENEISGIVPCSDIEGNHLFVYLPTLGVCHEDGNGGEISYSRVTVEGVVKIWLLKNVGGGDEFEWVIRHDVGLPVVSRFNLDNLPNMNSGSCGSRTAKAFFPLPYLGGEVLWFRVLHGIHRGSLFSINTRSQELNYHDLKCNSVWPFIPTLLSCSS</sequence>
<gene>
    <name evidence="3" type="ORF">Syun_023906</name>
</gene>
<dbReference type="Gene3D" id="1.20.1280.50">
    <property type="match status" value="1"/>
</dbReference>
<dbReference type="InterPro" id="IPR006527">
    <property type="entry name" value="F-box-assoc_dom_typ1"/>
</dbReference>
<dbReference type="AlphaFoldDB" id="A0AAP0I3Q1"/>
<evidence type="ECO:0000313" key="3">
    <source>
        <dbReference type="EMBL" id="KAK9107895.1"/>
    </source>
</evidence>
<dbReference type="EMBL" id="JBBNAF010000010">
    <property type="protein sequence ID" value="KAK9107895.1"/>
    <property type="molecule type" value="Genomic_DNA"/>
</dbReference>
<dbReference type="Pfam" id="PF00646">
    <property type="entry name" value="F-box"/>
    <property type="match status" value="1"/>
</dbReference>
<evidence type="ECO:0000259" key="2">
    <source>
        <dbReference type="Pfam" id="PF07734"/>
    </source>
</evidence>
<reference evidence="3 4" key="1">
    <citation type="submission" date="2024-01" db="EMBL/GenBank/DDBJ databases">
        <title>Genome assemblies of Stephania.</title>
        <authorList>
            <person name="Yang L."/>
        </authorList>
    </citation>
    <scope>NUCLEOTIDE SEQUENCE [LARGE SCALE GENOMIC DNA]</scope>
    <source>
        <strain evidence="3">YNDBR</strain>
        <tissue evidence="3">Leaf</tissue>
    </source>
</reference>
<evidence type="ECO:0008006" key="5">
    <source>
        <dbReference type="Google" id="ProtNLM"/>
    </source>
</evidence>
<feature type="domain" description="F-box associated beta-propeller type 1" evidence="2">
    <location>
        <begin position="124"/>
        <end position="256"/>
    </location>
</feature>
<keyword evidence="4" id="KW-1185">Reference proteome</keyword>
<dbReference type="SUPFAM" id="SSF81383">
    <property type="entry name" value="F-box domain"/>
    <property type="match status" value="1"/>
</dbReference>
<dbReference type="PANTHER" id="PTHR31672:SF13">
    <property type="entry name" value="F-BOX PROTEIN CPR30-LIKE"/>
    <property type="match status" value="1"/>
</dbReference>
<dbReference type="InterPro" id="IPR001810">
    <property type="entry name" value="F-box_dom"/>
</dbReference>
<name>A0AAP0I3Q1_9MAGN</name>
<dbReference type="InterPro" id="IPR036047">
    <property type="entry name" value="F-box-like_dom_sf"/>
</dbReference>